<gene>
    <name evidence="2" type="ORF">METZ01_LOCUS319154</name>
</gene>
<feature type="non-terminal residue" evidence="2">
    <location>
        <position position="24"/>
    </location>
</feature>
<dbReference type="EMBL" id="UINC01103713">
    <property type="protein sequence ID" value="SVC66300.1"/>
    <property type="molecule type" value="Genomic_DNA"/>
</dbReference>
<accession>A0A382P0A7</accession>
<feature type="region of interest" description="Disordered" evidence="1">
    <location>
        <begin position="1"/>
        <end position="24"/>
    </location>
</feature>
<reference evidence="2" key="1">
    <citation type="submission" date="2018-05" db="EMBL/GenBank/DDBJ databases">
        <authorList>
            <person name="Lanie J.A."/>
            <person name="Ng W.-L."/>
            <person name="Kazmierczak K.M."/>
            <person name="Andrzejewski T.M."/>
            <person name="Davidsen T.M."/>
            <person name="Wayne K.J."/>
            <person name="Tettelin H."/>
            <person name="Glass J.I."/>
            <person name="Rusch D."/>
            <person name="Podicherti R."/>
            <person name="Tsui H.-C.T."/>
            <person name="Winkler M.E."/>
        </authorList>
    </citation>
    <scope>NUCLEOTIDE SEQUENCE</scope>
</reference>
<name>A0A382P0A7_9ZZZZ</name>
<dbReference type="AlphaFoldDB" id="A0A382P0A7"/>
<proteinExistence type="predicted"/>
<evidence type="ECO:0000256" key="1">
    <source>
        <dbReference type="SAM" id="MobiDB-lite"/>
    </source>
</evidence>
<evidence type="ECO:0000313" key="2">
    <source>
        <dbReference type="EMBL" id="SVC66300.1"/>
    </source>
</evidence>
<organism evidence="2">
    <name type="scientific">marine metagenome</name>
    <dbReference type="NCBI Taxonomy" id="408172"/>
    <lineage>
        <taxon>unclassified sequences</taxon>
        <taxon>metagenomes</taxon>
        <taxon>ecological metagenomes</taxon>
    </lineage>
</organism>
<sequence length="24" mass="2658">MAVNEKKFHKGRGAISNPASRFDP</sequence>
<protein>
    <submittedName>
        <fullName evidence="2">Uncharacterized protein</fullName>
    </submittedName>
</protein>